<evidence type="ECO:0000313" key="7">
    <source>
        <dbReference type="EMBL" id="KAK1755824.1"/>
    </source>
</evidence>
<sequence length="216" mass="24282">MDSKQQPQQPQSMAPIPMPISRRRNRPPFLPLLLALATLYCVYHLQALTPTAWTPNTTTRPQPTSAKVPLEAHIMSKCPDARDCLRELVLPAMQRTHDKVDFTLSFIGRPTDNDGVDCKHGPEECLGNIIELCAQELYPDPKTFLGFTMCLTKQYKLIPQRTLVEDCALEHALDFEELNKCATKDDGAFGVGMLRHSVQRTADVSFDLKSKSRTQS</sequence>
<evidence type="ECO:0000256" key="5">
    <source>
        <dbReference type="ARBA" id="ARBA00023180"/>
    </source>
</evidence>
<dbReference type="EMBL" id="MU839833">
    <property type="protein sequence ID" value="KAK1755824.1"/>
    <property type="molecule type" value="Genomic_DNA"/>
</dbReference>
<dbReference type="InterPro" id="IPR004911">
    <property type="entry name" value="Interferon-induced_GILT"/>
</dbReference>
<dbReference type="PANTHER" id="PTHR13234:SF8">
    <property type="entry name" value="GAMMA-INTERFERON-INDUCIBLE LYSOSOMAL THIOL REDUCTASE"/>
    <property type="match status" value="1"/>
</dbReference>
<evidence type="ECO:0000313" key="8">
    <source>
        <dbReference type="Proteomes" id="UP001239445"/>
    </source>
</evidence>
<proteinExistence type="inferred from homology"/>
<reference evidence="7" key="1">
    <citation type="submission" date="2023-06" db="EMBL/GenBank/DDBJ databases">
        <title>Genome-scale phylogeny and comparative genomics of the fungal order Sordariales.</title>
        <authorList>
            <consortium name="Lawrence Berkeley National Laboratory"/>
            <person name="Hensen N."/>
            <person name="Bonometti L."/>
            <person name="Westerberg I."/>
            <person name="Brannstrom I.O."/>
            <person name="Guillou S."/>
            <person name="Cros-Aarteil S."/>
            <person name="Calhoun S."/>
            <person name="Haridas S."/>
            <person name="Kuo A."/>
            <person name="Mondo S."/>
            <person name="Pangilinan J."/>
            <person name="Riley R."/>
            <person name="Labutti K."/>
            <person name="Andreopoulos B."/>
            <person name="Lipzen A."/>
            <person name="Chen C."/>
            <person name="Yanf M."/>
            <person name="Daum C."/>
            <person name="Ng V."/>
            <person name="Clum A."/>
            <person name="Steindorff A."/>
            <person name="Ohm R."/>
            <person name="Martin F."/>
            <person name="Silar P."/>
            <person name="Natvig D."/>
            <person name="Lalanne C."/>
            <person name="Gautier V."/>
            <person name="Ament-Velasquez S.L."/>
            <person name="Kruys A."/>
            <person name="Hutchinson M.I."/>
            <person name="Powell A.J."/>
            <person name="Barry K."/>
            <person name="Miller A.N."/>
            <person name="Grigoriev I.V."/>
            <person name="Debuchy R."/>
            <person name="Gladieux P."/>
            <person name="Thoren M.H."/>
            <person name="Johannesson H."/>
        </authorList>
    </citation>
    <scope>NUCLEOTIDE SEQUENCE</scope>
    <source>
        <strain evidence="7">PSN4</strain>
    </source>
</reference>
<protein>
    <submittedName>
        <fullName evidence="7">Uncharacterized protein</fullName>
    </submittedName>
</protein>
<dbReference type="AlphaFoldDB" id="A0AAJ0BEJ1"/>
<keyword evidence="5" id="KW-0325">Glycoprotein</keyword>
<keyword evidence="3" id="KW-0964">Secreted</keyword>
<dbReference type="Pfam" id="PF03227">
    <property type="entry name" value="GILT"/>
    <property type="match status" value="1"/>
</dbReference>
<dbReference type="GO" id="GO:0016671">
    <property type="term" value="F:oxidoreductase activity, acting on a sulfur group of donors, disulfide as acceptor"/>
    <property type="evidence" value="ECO:0007669"/>
    <property type="project" value="InterPro"/>
</dbReference>
<dbReference type="PANTHER" id="PTHR13234">
    <property type="entry name" value="GAMMA-INTERFERON INDUCIBLE LYSOSOMAL THIOL REDUCTASE GILT"/>
    <property type="match status" value="1"/>
</dbReference>
<keyword evidence="4" id="KW-0732">Signal</keyword>
<feature type="compositionally biased region" description="Polar residues" evidence="6">
    <location>
        <begin position="1"/>
        <end position="12"/>
    </location>
</feature>
<evidence type="ECO:0000256" key="2">
    <source>
        <dbReference type="ARBA" id="ARBA00005679"/>
    </source>
</evidence>
<dbReference type="Proteomes" id="UP001239445">
    <property type="component" value="Unassembled WGS sequence"/>
</dbReference>
<accession>A0AAJ0BEJ1</accession>
<evidence type="ECO:0000256" key="3">
    <source>
        <dbReference type="ARBA" id="ARBA00022525"/>
    </source>
</evidence>
<comment type="subcellular location">
    <subcellularLocation>
        <location evidence="1">Secreted</location>
    </subcellularLocation>
</comment>
<feature type="region of interest" description="Disordered" evidence="6">
    <location>
        <begin position="1"/>
        <end position="22"/>
    </location>
</feature>
<keyword evidence="8" id="KW-1185">Reference proteome</keyword>
<organism evidence="7 8">
    <name type="scientific">Echria macrotheca</name>
    <dbReference type="NCBI Taxonomy" id="438768"/>
    <lineage>
        <taxon>Eukaryota</taxon>
        <taxon>Fungi</taxon>
        <taxon>Dikarya</taxon>
        <taxon>Ascomycota</taxon>
        <taxon>Pezizomycotina</taxon>
        <taxon>Sordariomycetes</taxon>
        <taxon>Sordariomycetidae</taxon>
        <taxon>Sordariales</taxon>
        <taxon>Schizotheciaceae</taxon>
        <taxon>Echria</taxon>
    </lineage>
</organism>
<evidence type="ECO:0000256" key="4">
    <source>
        <dbReference type="ARBA" id="ARBA00022729"/>
    </source>
</evidence>
<evidence type="ECO:0000256" key="6">
    <source>
        <dbReference type="SAM" id="MobiDB-lite"/>
    </source>
</evidence>
<dbReference type="GO" id="GO:0005576">
    <property type="term" value="C:extracellular region"/>
    <property type="evidence" value="ECO:0007669"/>
    <property type="project" value="UniProtKB-SubCell"/>
</dbReference>
<gene>
    <name evidence="7" type="ORF">QBC47DRAFT_446184</name>
</gene>
<comment type="similarity">
    <text evidence="2">Belongs to the GILT family.</text>
</comment>
<comment type="caution">
    <text evidence="7">The sequence shown here is derived from an EMBL/GenBank/DDBJ whole genome shotgun (WGS) entry which is preliminary data.</text>
</comment>
<evidence type="ECO:0000256" key="1">
    <source>
        <dbReference type="ARBA" id="ARBA00004613"/>
    </source>
</evidence>
<name>A0AAJ0BEJ1_9PEZI</name>